<dbReference type="PRINTS" id="PR00313">
    <property type="entry name" value="CABNDNGRPT"/>
</dbReference>
<dbReference type="Gene3D" id="2.150.10.10">
    <property type="entry name" value="Serralysin-like metalloprotease, C-terminal"/>
    <property type="match status" value="4"/>
</dbReference>
<organism evidence="4 5">
    <name type="scientific">Paractinoplanes atraurantiacus</name>
    <dbReference type="NCBI Taxonomy" id="1036182"/>
    <lineage>
        <taxon>Bacteria</taxon>
        <taxon>Bacillati</taxon>
        <taxon>Actinomycetota</taxon>
        <taxon>Actinomycetes</taxon>
        <taxon>Micromonosporales</taxon>
        <taxon>Micromonosporaceae</taxon>
        <taxon>Paractinoplanes</taxon>
    </lineage>
</organism>
<dbReference type="InterPro" id="IPR050557">
    <property type="entry name" value="RTX_toxin/Mannuronan_C5-epim"/>
</dbReference>
<feature type="signal peptide" evidence="3">
    <location>
        <begin position="1"/>
        <end position="29"/>
    </location>
</feature>
<dbReference type="EMBL" id="OBDY01000001">
    <property type="protein sequence ID" value="SNY04124.1"/>
    <property type="molecule type" value="Genomic_DNA"/>
</dbReference>
<evidence type="ECO:0000256" key="1">
    <source>
        <dbReference type="ARBA" id="ARBA00004613"/>
    </source>
</evidence>
<dbReference type="GO" id="GO:0005509">
    <property type="term" value="F:calcium ion binding"/>
    <property type="evidence" value="ECO:0007669"/>
    <property type="project" value="InterPro"/>
</dbReference>
<dbReference type="RefSeq" id="WP_097317509.1">
    <property type="nucleotide sequence ID" value="NZ_OBDY01000001.1"/>
</dbReference>
<accession>A0A285F0A5</accession>
<dbReference type="AlphaFoldDB" id="A0A285F0A5"/>
<dbReference type="OrthoDB" id="3281695at2"/>
<evidence type="ECO:0000313" key="5">
    <source>
        <dbReference type="Proteomes" id="UP000219612"/>
    </source>
</evidence>
<keyword evidence="5" id="KW-1185">Reference proteome</keyword>
<feature type="chain" id="PRO_5012944762" evidence="3">
    <location>
        <begin position="30"/>
        <end position="491"/>
    </location>
</feature>
<dbReference type="InterPro" id="IPR011049">
    <property type="entry name" value="Serralysin-like_metalloprot_C"/>
</dbReference>
<dbReference type="InterPro" id="IPR018511">
    <property type="entry name" value="Hemolysin-typ_Ca-bd_CS"/>
</dbReference>
<proteinExistence type="predicted"/>
<evidence type="ECO:0000256" key="3">
    <source>
        <dbReference type="SAM" id="SignalP"/>
    </source>
</evidence>
<reference evidence="4 5" key="1">
    <citation type="submission" date="2017-09" db="EMBL/GenBank/DDBJ databases">
        <authorList>
            <person name="Ehlers B."/>
            <person name="Leendertz F.H."/>
        </authorList>
    </citation>
    <scope>NUCLEOTIDE SEQUENCE [LARGE SCALE GENOMIC DNA]</scope>
    <source>
        <strain evidence="4 5">CGMCC 4.6857</strain>
    </source>
</reference>
<protein>
    <submittedName>
        <fullName evidence="4">Hemolysin-type calcium-binding repeat-containing protein</fullName>
    </submittedName>
</protein>
<dbReference type="InterPro" id="IPR001343">
    <property type="entry name" value="Hemolysn_Ca-bd"/>
</dbReference>
<comment type="subcellular location">
    <subcellularLocation>
        <location evidence="1">Secreted</location>
    </subcellularLocation>
</comment>
<dbReference type="Pfam" id="PF00353">
    <property type="entry name" value="HemolysinCabind"/>
    <property type="match status" value="6"/>
</dbReference>
<dbReference type="PROSITE" id="PS00330">
    <property type="entry name" value="HEMOLYSIN_CALCIUM"/>
    <property type="match status" value="2"/>
</dbReference>
<keyword evidence="3" id="KW-0732">Signal</keyword>
<dbReference type="GO" id="GO:0005576">
    <property type="term" value="C:extracellular region"/>
    <property type="evidence" value="ECO:0007669"/>
    <property type="project" value="UniProtKB-SubCell"/>
</dbReference>
<evidence type="ECO:0000256" key="2">
    <source>
        <dbReference type="ARBA" id="ARBA00022525"/>
    </source>
</evidence>
<dbReference type="Proteomes" id="UP000219612">
    <property type="component" value="Unassembled WGS sequence"/>
</dbReference>
<gene>
    <name evidence="4" type="ORF">SAMN05421748_101145</name>
</gene>
<name>A0A285F0A5_9ACTN</name>
<dbReference type="PANTHER" id="PTHR38340:SF1">
    <property type="entry name" value="S-LAYER PROTEIN"/>
    <property type="match status" value="1"/>
</dbReference>
<dbReference type="PANTHER" id="PTHR38340">
    <property type="entry name" value="S-LAYER PROTEIN"/>
    <property type="match status" value="1"/>
</dbReference>
<evidence type="ECO:0000313" key="4">
    <source>
        <dbReference type="EMBL" id="SNY04124.1"/>
    </source>
</evidence>
<sequence length="491" mass="49430">MKLNRRIAAVLFGGSAVVAAAAVALPADAATKGTVYVADKSVVAMVDKSGRAHNVSITRSGRTITVDDVVGITPGAGCAKVDGTKVRCALKVNPTRIRVQLGLKNDTLVNRTDVGITVYSGAGADRITGGSRADYLDGGAGNDALWGLGGNDTLEGRDGNDAISGGDGDDWAYGENGNDKLYGGNGGDVLNDGAGADRVYGGNGRDMLFASLGNDIYDAGADNDEIRHSDDTPGADADAFIGGAGFDFVSYEIFSKPIVADADAVRGDDGRAGEHDTIGTSVEGIIGGSGNDRLIGTPRADQLAGGPGNDVIAGSGGDDLLAGGAGRDYLNGAAGNDELYGDEPDTSAGVAADTLLGGPGRDTVNYDGYTKPLFIDLDGAADDGQAGERDNVGTDVENVYGGSGNDRITGNAAANLINAGGGNNVVRGGAGNDDLDAADGLNYFYGDAGDDLINTQDYDKDDHVNAGDGAGDHCTADLGDAIGSSCEKVDR</sequence>
<keyword evidence="2" id="KW-0964">Secreted</keyword>
<dbReference type="SUPFAM" id="SSF51120">
    <property type="entry name" value="beta-Roll"/>
    <property type="match status" value="3"/>
</dbReference>